<sequence length="303" mass="34034">MPRKPCLDNTASPVYNKDTSVWSFRVHVDCWDMVSSRVSDPIILATNWCRILIALNGSSFHRTLSRKQLDTPFLLLPRSSKHDTKGNYRRLSLETHDSFDGLEVELALPKLLAKHSPIPIDQLGIAQAREGTVILPNNNRDAFSRLPRELLQLVFQNLATSDLLNLRLASRTVSLASGVENLPRSFWFSRFTPSFEMGFALPTRIDEDLDWRGLYFLIRRACKQGSQIPAPQRGASLIARLIKRKYWWERFEMVVNLCGSRKPGGAEIVRGHIPGAASSSGSGAIYQSGLPHVSKNVLEQRAG</sequence>
<dbReference type="PROSITE" id="PS50181">
    <property type="entry name" value="FBOX"/>
    <property type="match status" value="1"/>
</dbReference>
<feature type="domain" description="F-box" evidence="1">
    <location>
        <begin position="140"/>
        <end position="190"/>
    </location>
</feature>
<dbReference type="Proteomes" id="UP001321749">
    <property type="component" value="Unassembled WGS sequence"/>
</dbReference>
<keyword evidence="3" id="KW-1185">Reference proteome</keyword>
<name>A0AAV9I535_9PEZI</name>
<dbReference type="InterPro" id="IPR036047">
    <property type="entry name" value="F-box-like_dom_sf"/>
</dbReference>
<evidence type="ECO:0000313" key="2">
    <source>
        <dbReference type="EMBL" id="KAK4466582.1"/>
    </source>
</evidence>
<reference evidence="2" key="1">
    <citation type="journal article" date="2023" name="Mol. Phylogenet. Evol.">
        <title>Genome-scale phylogeny and comparative genomics of the fungal order Sordariales.</title>
        <authorList>
            <person name="Hensen N."/>
            <person name="Bonometti L."/>
            <person name="Westerberg I."/>
            <person name="Brannstrom I.O."/>
            <person name="Guillou S."/>
            <person name="Cros-Aarteil S."/>
            <person name="Calhoun S."/>
            <person name="Haridas S."/>
            <person name="Kuo A."/>
            <person name="Mondo S."/>
            <person name="Pangilinan J."/>
            <person name="Riley R."/>
            <person name="LaButti K."/>
            <person name="Andreopoulos B."/>
            <person name="Lipzen A."/>
            <person name="Chen C."/>
            <person name="Yan M."/>
            <person name="Daum C."/>
            <person name="Ng V."/>
            <person name="Clum A."/>
            <person name="Steindorff A."/>
            <person name="Ohm R.A."/>
            <person name="Martin F."/>
            <person name="Silar P."/>
            <person name="Natvig D.O."/>
            <person name="Lalanne C."/>
            <person name="Gautier V."/>
            <person name="Ament-Velasquez S.L."/>
            <person name="Kruys A."/>
            <person name="Hutchinson M.I."/>
            <person name="Powell A.J."/>
            <person name="Barry K."/>
            <person name="Miller A.N."/>
            <person name="Grigoriev I.V."/>
            <person name="Debuchy R."/>
            <person name="Gladieux P."/>
            <person name="Hiltunen Thoren M."/>
            <person name="Johannesson H."/>
        </authorList>
    </citation>
    <scope>NUCLEOTIDE SEQUENCE</scope>
    <source>
        <strain evidence="2">PSN324</strain>
    </source>
</reference>
<dbReference type="SUPFAM" id="SSF81383">
    <property type="entry name" value="F-box domain"/>
    <property type="match status" value="1"/>
</dbReference>
<protein>
    <recommendedName>
        <fullName evidence="1">F-box domain-containing protein</fullName>
    </recommendedName>
</protein>
<dbReference type="EMBL" id="MU864931">
    <property type="protein sequence ID" value="KAK4466582.1"/>
    <property type="molecule type" value="Genomic_DNA"/>
</dbReference>
<comment type="caution">
    <text evidence="2">The sequence shown here is derived from an EMBL/GenBank/DDBJ whole genome shotgun (WGS) entry which is preliminary data.</text>
</comment>
<proteinExistence type="predicted"/>
<organism evidence="2 3">
    <name type="scientific">Cladorrhinum samala</name>
    <dbReference type="NCBI Taxonomy" id="585594"/>
    <lineage>
        <taxon>Eukaryota</taxon>
        <taxon>Fungi</taxon>
        <taxon>Dikarya</taxon>
        <taxon>Ascomycota</taxon>
        <taxon>Pezizomycotina</taxon>
        <taxon>Sordariomycetes</taxon>
        <taxon>Sordariomycetidae</taxon>
        <taxon>Sordariales</taxon>
        <taxon>Podosporaceae</taxon>
        <taxon>Cladorrhinum</taxon>
    </lineage>
</organism>
<accession>A0AAV9I535</accession>
<gene>
    <name evidence="2" type="ORF">QBC42DRAFT_166458</name>
</gene>
<dbReference type="Pfam" id="PF00646">
    <property type="entry name" value="F-box"/>
    <property type="match status" value="1"/>
</dbReference>
<evidence type="ECO:0000313" key="3">
    <source>
        <dbReference type="Proteomes" id="UP001321749"/>
    </source>
</evidence>
<dbReference type="CDD" id="cd09917">
    <property type="entry name" value="F-box_SF"/>
    <property type="match status" value="1"/>
</dbReference>
<dbReference type="AlphaFoldDB" id="A0AAV9I535"/>
<dbReference type="InterPro" id="IPR001810">
    <property type="entry name" value="F-box_dom"/>
</dbReference>
<evidence type="ECO:0000259" key="1">
    <source>
        <dbReference type="PROSITE" id="PS50181"/>
    </source>
</evidence>
<reference evidence="2" key="2">
    <citation type="submission" date="2023-06" db="EMBL/GenBank/DDBJ databases">
        <authorList>
            <consortium name="Lawrence Berkeley National Laboratory"/>
            <person name="Mondo S.J."/>
            <person name="Hensen N."/>
            <person name="Bonometti L."/>
            <person name="Westerberg I."/>
            <person name="Brannstrom I.O."/>
            <person name="Guillou S."/>
            <person name="Cros-Aarteil S."/>
            <person name="Calhoun S."/>
            <person name="Haridas S."/>
            <person name="Kuo A."/>
            <person name="Pangilinan J."/>
            <person name="Riley R."/>
            <person name="Labutti K."/>
            <person name="Andreopoulos B."/>
            <person name="Lipzen A."/>
            <person name="Chen C."/>
            <person name="Yanf M."/>
            <person name="Daum C."/>
            <person name="Ng V."/>
            <person name="Clum A."/>
            <person name="Steindorff A."/>
            <person name="Ohm R."/>
            <person name="Martin F."/>
            <person name="Silar P."/>
            <person name="Natvig D."/>
            <person name="Lalanne C."/>
            <person name="Gautier V."/>
            <person name="Ament-Velasquez S.L."/>
            <person name="Kruys A."/>
            <person name="Hutchinson M.I."/>
            <person name="Powell A.J."/>
            <person name="Barry K."/>
            <person name="Miller A.N."/>
            <person name="Grigoriev I.V."/>
            <person name="Debuchy R."/>
            <person name="Gladieux P."/>
            <person name="Thoren M.H."/>
            <person name="Johannesson H."/>
        </authorList>
    </citation>
    <scope>NUCLEOTIDE SEQUENCE</scope>
    <source>
        <strain evidence="2">PSN324</strain>
    </source>
</reference>